<dbReference type="Gene3D" id="3.30.1490.300">
    <property type="match status" value="1"/>
</dbReference>
<sequence length="379" mass="42593">MAKEKSYLGVDIGAHGIKMVELKNTKNRPQLWTYGILEKNLDIHLHNSKKIEDKEDKKPENSQAYFPQDKVMKADNSLSQMQEVLSDEDRINQYADMLKILMKQSKVSTKHASSSLPVSQVFHTVINLPKVEEKAISTIVKAEVAKMIPYPIEEMQVIPQKIPVENKNGNITLLVTAAPKILISFYSKIFQRSGLQLMELETEAFALTRSLVGRDTTVSMIVDVGAERTNFFIIDNATPMTYRSLHIGGNDFDRILASILGLEEAVASKVKSSLSIENMKLSSDFFVSILDPIVQEIKYSFDLYLRQSGNIGKRPEKIVLSGGASLFPLIQDYIAQKFDMKVFVGNPWARVMHQDGIKKILDNLGPRMAVSIGLALRNF</sequence>
<dbReference type="PANTHER" id="PTHR32432:SF3">
    <property type="entry name" value="ETHANOLAMINE UTILIZATION PROTEIN EUTJ"/>
    <property type="match status" value="1"/>
</dbReference>
<dbReference type="NCBIfam" id="TIGR01175">
    <property type="entry name" value="pilM"/>
    <property type="match status" value="1"/>
</dbReference>
<dbReference type="InterPro" id="IPR050696">
    <property type="entry name" value="FtsA/MreB"/>
</dbReference>
<reference evidence="1 2" key="1">
    <citation type="journal article" date="2016" name="Nat. Commun.">
        <title>Thousands of microbial genomes shed light on interconnected biogeochemical processes in an aquifer system.</title>
        <authorList>
            <person name="Anantharaman K."/>
            <person name="Brown C.T."/>
            <person name="Hug L.A."/>
            <person name="Sharon I."/>
            <person name="Castelle C.J."/>
            <person name="Probst A.J."/>
            <person name="Thomas B.C."/>
            <person name="Singh A."/>
            <person name="Wilkins M.J."/>
            <person name="Karaoz U."/>
            <person name="Brodie E.L."/>
            <person name="Williams K.H."/>
            <person name="Hubbard S.S."/>
            <person name="Banfield J.F."/>
        </authorList>
    </citation>
    <scope>NUCLEOTIDE SEQUENCE [LARGE SCALE GENOMIC DNA]</scope>
</reference>
<evidence type="ECO:0008006" key="3">
    <source>
        <dbReference type="Google" id="ProtNLM"/>
    </source>
</evidence>
<dbReference type="InterPro" id="IPR005883">
    <property type="entry name" value="PilM"/>
</dbReference>
<dbReference type="InterPro" id="IPR043129">
    <property type="entry name" value="ATPase_NBD"/>
</dbReference>
<dbReference type="CDD" id="cd24049">
    <property type="entry name" value="ASKHA_NBD_PilM"/>
    <property type="match status" value="1"/>
</dbReference>
<evidence type="ECO:0000313" key="1">
    <source>
        <dbReference type="EMBL" id="OGH86531.1"/>
    </source>
</evidence>
<dbReference type="Pfam" id="PF11104">
    <property type="entry name" value="PilM_2"/>
    <property type="match status" value="1"/>
</dbReference>
<dbReference type="PANTHER" id="PTHR32432">
    <property type="entry name" value="CELL DIVISION PROTEIN FTSA-RELATED"/>
    <property type="match status" value="1"/>
</dbReference>
<dbReference type="SUPFAM" id="SSF53067">
    <property type="entry name" value="Actin-like ATPase domain"/>
    <property type="match status" value="2"/>
</dbReference>
<gene>
    <name evidence="1" type="ORF">A2493_03145</name>
</gene>
<dbReference type="PIRSF" id="PIRSF019169">
    <property type="entry name" value="PilM"/>
    <property type="match status" value="1"/>
</dbReference>
<dbReference type="AlphaFoldDB" id="A0A1F6NRG7"/>
<accession>A0A1F6NRG7</accession>
<proteinExistence type="predicted"/>
<dbReference type="EMBL" id="MFQW01000014">
    <property type="protein sequence ID" value="OGH86531.1"/>
    <property type="molecule type" value="Genomic_DNA"/>
</dbReference>
<name>A0A1F6NRG7_9BACT</name>
<dbReference type="Proteomes" id="UP000178349">
    <property type="component" value="Unassembled WGS sequence"/>
</dbReference>
<organism evidence="1 2">
    <name type="scientific">Candidatus Magasanikbacteria bacterium RIFOXYC12_FULL_33_11</name>
    <dbReference type="NCBI Taxonomy" id="1798701"/>
    <lineage>
        <taxon>Bacteria</taxon>
        <taxon>Candidatus Magasanikiibacteriota</taxon>
    </lineage>
</organism>
<evidence type="ECO:0000313" key="2">
    <source>
        <dbReference type="Proteomes" id="UP000178349"/>
    </source>
</evidence>
<comment type="caution">
    <text evidence="1">The sequence shown here is derived from an EMBL/GenBank/DDBJ whole genome shotgun (WGS) entry which is preliminary data.</text>
</comment>
<protein>
    <recommendedName>
        <fullName evidence="3">SHS2 domain-containing protein</fullName>
    </recommendedName>
</protein>
<dbReference type="Gene3D" id="3.30.420.40">
    <property type="match status" value="3"/>
</dbReference>